<evidence type="ECO:0000256" key="6">
    <source>
        <dbReference type="ARBA" id="ARBA00023004"/>
    </source>
</evidence>
<keyword evidence="3" id="KW-0479">Metal-binding</keyword>
<dbReference type="AlphaFoldDB" id="J9GIW2"/>
<keyword evidence="7" id="KW-0411">Iron-sulfur</keyword>
<evidence type="ECO:0000256" key="8">
    <source>
        <dbReference type="ARBA" id="ARBA00023157"/>
    </source>
</evidence>
<evidence type="ECO:0000256" key="9">
    <source>
        <dbReference type="ARBA" id="ARBA00023284"/>
    </source>
</evidence>
<keyword evidence="2" id="KW-0819">tRNA processing</keyword>
<dbReference type="Pfam" id="PF02677">
    <property type="entry name" value="QueH"/>
    <property type="match status" value="1"/>
</dbReference>
<keyword evidence="4" id="KW-0671">Queuosine biosynthesis</keyword>
<gene>
    <name evidence="10" type="ORF">EVA_09962</name>
</gene>
<keyword evidence="1" id="KW-0004">4Fe-4S</keyword>
<sequence length="121" mass="14425">QLSDYFDITILYFNPNIWPSEEFAKRADELQRFVNELNLPNVKVVIDRYDPVEFYEAVKGLEDEPERGRRCTVCYHQRMERTAQWAFENGFEWFCTTLSISPHKDAVRINSIGRELEKNTE</sequence>
<dbReference type="PANTHER" id="PTHR36701">
    <property type="entry name" value="EPOXYQUEUOSINE REDUCTASE QUEH"/>
    <property type="match status" value="1"/>
</dbReference>
<comment type="caution">
    <text evidence="10">The sequence shown here is derived from an EMBL/GenBank/DDBJ whole genome shotgun (WGS) entry which is preliminary data.</text>
</comment>
<dbReference type="InterPro" id="IPR003828">
    <property type="entry name" value="QueH"/>
</dbReference>
<evidence type="ECO:0000256" key="2">
    <source>
        <dbReference type="ARBA" id="ARBA00022694"/>
    </source>
</evidence>
<keyword evidence="9" id="KW-0676">Redox-active center</keyword>
<evidence type="ECO:0000313" key="10">
    <source>
        <dbReference type="EMBL" id="EJX01933.1"/>
    </source>
</evidence>
<dbReference type="PANTHER" id="PTHR36701:SF1">
    <property type="entry name" value="EPOXYQUEUOSINE REDUCTASE QUEH"/>
    <property type="match status" value="1"/>
</dbReference>
<feature type="non-terminal residue" evidence="10">
    <location>
        <position position="1"/>
    </location>
</feature>
<dbReference type="GO" id="GO:0016491">
    <property type="term" value="F:oxidoreductase activity"/>
    <property type="evidence" value="ECO:0007669"/>
    <property type="project" value="UniProtKB-KW"/>
</dbReference>
<name>J9GIW2_9ZZZZ</name>
<dbReference type="GO" id="GO:0008616">
    <property type="term" value="P:tRNA queuosine(34) biosynthetic process"/>
    <property type="evidence" value="ECO:0007669"/>
    <property type="project" value="UniProtKB-KW"/>
</dbReference>
<evidence type="ECO:0000256" key="7">
    <source>
        <dbReference type="ARBA" id="ARBA00023014"/>
    </source>
</evidence>
<keyword evidence="8" id="KW-1015">Disulfide bond</keyword>
<proteinExistence type="predicted"/>
<protein>
    <submittedName>
        <fullName evidence="10">Protein containing DUF208</fullName>
    </submittedName>
</protein>
<evidence type="ECO:0000256" key="3">
    <source>
        <dbReference type="ARBA" id="ARBA00022723"/>
    </source>
</evidence>
<evidence type="ECO:0000256" key="4">
    <source>
        <dbReference type="ARBA" id="ARBA00022785"/>
    </source>
</evidence>
<evidence type="ECO:0000256" key="1">
    <source>
        <dbReference type="ARBA" id="ARBA00022485"/>
    </source>
</evidence>
<dbReference type="GO" id="GO:0046872">
    <property type="term" value="F:metal ion binding"/>
    <property type="evidence" value="ECO:0007669"/>
    <property type="project" value="UniProtKB-KW"/>
</dbReference>
<dbReference type="GO" id="GO:0051539">
    <property type="term" value="F:4 iron, 4 sulfur cluster binding"/>
    <property type="evidence" value="ECO:0007669"/>
    <property type="project" value="UniProtKB-KW"/>
</dbReference>
<accession>J9GIW2</accession>
<organism evidence="10">
    <name type="scientific">gut metagenome</name>
    <dbReference type="NCBI Taxonomy" id="749906"/>
    <lineage>
        <taxon>unclassified sequences</taxon>
        <taxon>metagenomes</taxon>
        <taxon>organismal metagenomes</taxon>
    </lineage>
</organism>
<evidence type="ECO:0000256" key="5">
    <source>
        <dbReference type="ARBA" id="ARBA00023002"/>
    </source>
</evidence>
<keyword evidence="5" id="KW-0560">Oxidoreductase</keyword>
<reference evidence="10" key="1">
    <citation type="journal article" date="2012" name="PLoS ONE">
        <title>Gene sets for utilization of primary and secondary nutrition supplies in the distal gut of endangered iberian lynx.</title>
        <authorList>
            <person name="Alcaide M."/>
            <person name="Messina E."/>
            <person name="Richter M."/>
            <person name="Bargiela R."/>
            <person name="Peplies J."/>
            <person name="Huws S.A."/>
            <person name="Newbold C.J."/>
            <person name="Golyshin P.N."/>
            <person name="Simon M.A."/>
            <person name="Lopez G."/>
            <person name="Yakimov M.M."/>
            <person name="Ferrer M."/>
        </authorList>
    </citation>
    <scope>NUCLEOTIDE SEQUENCE</scope>
</reference>
<dbReference type="EMBL" id="AMCI01002762">
    <property type="protein sequence ID" value="EJX01933.1"/>
    <property type="molecule type" value="Genomic_DNA"/>
</dbReference>
<keyword evidence="6" id="KW-0408">Iron</keyword>